<dbReference type="EMBL" id="RJVU01042560">
    <property type="protein sequence ID" value="ROL45458.1"/>
    <property type="molecule type" value="Genomic_DNA"/>
</dbReference>
<comment type="subcellular location">
    <subcellularLocation>
        <location evidence="1">Membrane</location>
        <topology evidence="1">Multi-pass membrane protein</topology>
    </subcellularLocation>
</comment>
<keyword evidence="8" id="KW-1185">Reference proteome</keyword>
<organism evidence="7 8">
    <name type="scientific">Anabarilius grahami</name>
    <name type="common">Kanglang fish</name>
    <name type="synonym">Barilius grahami</name>
    <dbReference type="NCBI Taxonomy" id="495550"/>
    <lineage>
        <taxon>Eukaryota</taxon>
        <taxon>Metazoa</taxon>
        <taxon>Chordata</taxon>
        <taxon>Craniata</taxon>
        <taxon>Vertebrata</taxon>
        <taxon>Euteleostomi</taxon>
        <taxon>Actinopterygii</taxon>
        <taxon>Neopterygii</taxon>
        <taxon>Teleostei</taxon>
        <taxon>Ostariophysi</taxon>
        <taxon>Cypriniformes</taxon>
        <taxon>Xenocyprididae</taxon>
        <taxon>Xenocypridinae</taxon>
        <taxon>Xenocypridinae incertae sedis</taxon>
        <taxon>Anabarilius</taxon>
    </lineage>
</organism>
<protein>
    <submittedName>
        <fullName evidence="7">Membrane-spanning 4-domains subfamily A member 15</fullName>
    </submittedName>
</protein>
<evidence type="ECO:0000256" key="3">
    <source>
        <dbReference type="ARBA" id="ARBA00022692"/>
    </source>
</evidence>
<accession>A0A3N0YI43</accession>
<dbReference type="PANTHER" id="PTHR23320:SF128">
    <property type="entry name" value="MEMBRANE-SPANNING 4-DOMAINS SUBFAMILY A MEMBER 4A"/>
    <property type="match status" value="1"/>
</dbReference>
<dbReference type="OrthoDB" id="10071849at2759"/>
<evidence type="ECO:0000256" key="6">
    <source>
        <dbReference type="SAM" id="Phobius"/>
    </source>
</evidence>
<evidence type="ECO:0000256" key="2">
    <source>
        <dbReference type="ARBA" id="ARBA00009565"/>
    </source>
</evidence>
<feature type="transmembrane region" description="Helical" evidence="6">
    <location>
        <begin position="197"/>
        <end position="217"/>
    </location>
</feature>
<evidence type="ECO:0000256" key="4">
    <source>
        <dbReference type="ARBA" id="ARBA00022989"/>
    </source>
</evidence>
<dbReference type="GO" id="GO:0016020">
    <property type="term" value="C:membrane"/>
    <property type="evidence" value="ECO:0007669"/>
    <property type="project" value="UniProtKB-SubCell"/>
</dbReference>
<dbReference type="AlphaFoldDB" id="A0A3N0YI43"/>
<comment type="similarity">
    <text evidence="2">Belongs to the MS4A family.</text>
</comment>
<comment type="caution">
    <text evidence="7">The sequence shown here is derived from an EMBL/GenBank/DDBJ whole genome shotgun (WGS) entry which is preliminary data.</text>
</comment>
<dbReference type="InterPro" id="IPR007237">
    <property type="entry name" value="CD20-like"/>
</dbReference>
<sequence>MQHRVIKMAFIKVESEDMKIEEVFSLNQEYTEEQTKMAFIKEESEDMKIEETFRVKKEETEKQADLMVLKEEIQDLNETEEKPLAIQPLTETVEGSGYSSYLFEIFNRHLEAHSNVKFEDTAMYSKAGHTRSISYSETRMSSTVIPTNSTTLVIQFQQPEQTAPAERGTNASVTVHVPQAASLPQGLQAFLKGQPKALGTVQIMIGLLIFLFGIVSTVHAESIFVFSGIPFWGSLIYIIAGSLSIAAENVLHVKGPSSLCLTLSQGIRGVSLVFTILEFIISICLSGFACKANACCASQVSHVFRDENFLSSFLITCCLHSLSHRPPLSLSRGLDYSPYLFEIFNSHLEAHSRSHVKFEDTAMS</sequence>
<dbReference type="PANTHER" id="PTHR23320">
    <property type="entry name" value="MEMBRANE-SPANNING 4-DOMAINS SUBFAMILY A MS4A -RELATED"/>
    <property type="match status" value="1"/>
</dbReference>
<evidence type="ECO:0000256" key="1">
    <source>
        <dbReference type="ARBA" id="ARBA00004141"/>
    </source>
</evidence>
<feature type="transmembrane region" description="Helical" evidence="6">
    <location>
        <begin position="223"/>
        <end position="246"/>
    </location>
</feature>
<evidence type="ECO:0000313" key="7">
    <source>
        <dbReference type="EMBL" id="ROL45458.1"/>
    </source>
</evidence>
<dbReference type="Pfam" id="PF04103">
    <property type="entry name" value="CD20"/>
    <property type="match status" value="1"/>
</dbReference>
<reference evidence="7 8" key="1">
    <citation type="submission" date="2018-10" db="EMBL/GenBank/DDBJ databases">
        <title>Genome assembly for a Yunnan-Guizhou Plateau 3E fish, Anabarilius grahami (Regan), and its evolutionary and genetic applications.</title>
        <authorList>
            <person name="Jiang W."/>
        </authorList>
    </citation>
    <scope>NUCLEOTIDE SEQUENCE [LARGE SCALE GENOMIC DNA]</scope>
    <source>
        <strain evidence="7">AG-KIZ</strain>
        <tissue evidence="7">Muscle</tissue>
    </source>
</reference>
<evidence type="ECO:0000313" key="8">
    <source>
        <dbReference type="Proteomes" id="UP000281406"/>
    </source>
</evidence>
<dbReference type="InterPro" id="IPR030417">
    <property type="entry name" value="MS4A"/>
</dbReference>
<keyword evidence="5 6" id="KW-0472">Membrane</keyword>
<proteinExistence type="inferred from homology"/>
<name>A0A3N0YI43_ANAGA</name>
<dbReference type="Proteomes" id="UP000281406">
    <property type="component" value="Unassembled WGS sequence"/>
</dbReference>
<keyword evidence="4 6" id="KW-1133">Transmembrane helix</keyword>
<gene>
    <name evidence="7" type="ORF">DPX16_0917</name>
</gene>
<feature type="transmembrane region" description="Helical" evidence="6">
    <location>
        <begin position="267"/>
        <end position="289"/>
    </location>
</feature>
<evidence type="ECO:0000256" key="5">
    <source>
        <dbReference type="ARBA" id="ARBA00023136"/>
    </source>
</evidence>
<keyword evidence="3 6" id="KW-0812">Transmembrane</keyword>